<dbReference type="EMBL" id="CP147246">
    <property type="protein sequence ID" value="WYJ94656.1"/>
    <property type="molecule type" value="Genomic_DNA"/>
</dbReference>
<feature type="transmembrane region" description="Helical" evidence="1">
    <location>
        <begin position="12"/>
        <end position="34"/>
    </location>
</feature>
<feature type="transmembrane region" description="Helical" evidence="1">
    <location>
        <begin position="82"/>
        <end position="101"/>
    </location>
</feature>
<reference evidence="3" key="2">
    <citation type="submission" date="2017-05" db="EMBL/GenBank/DDBJ databases">
        <authorList>
            <consortium name="The Broad Institute Genomics Platform"/>
            <consortium name="The Broad Institute Genomic Center for Infectious Diseases"/>
            <person name="Earl A."/>
            <person name="Manson A."/>
            <person name="Schwartman J."/>
            <person name="Gilmore M."/>
            <person name="Abouelleil A."/>
            <person name="Cao P."/>
            <person name="Chapman S."/>
            <person name="Cusick C."/>
            <person name="Shea T."/>
            <person name="Young S."/>
            <person name="Neafsey D."/>
            <person name="Nusbaum C."/>
            <person name="Birren B."/>
        </authorList>
    </citation>
    <scope>NUCLEOTIDE SEQUENCE</scope>
    <source>
        <strain evidence="3">9D6_DIV0238</strain>
    </source>
</reference>
<accession>A0A200J1R9</accession>
<reference evidence="3" key="3">
    <citation type="submission" date="2024-03" db="EMBL/GenBank/DDBJ databases">
        <title>The Genome Sequence of Enterococcus sp. DIV0238c.</title>
        <authorList>
            <consortium name="The Broad Institute Genomics Platform"/>
            <consortium name="The Broad Institute Microbial Omics Core"/>
            <consortium name="The Broad Institute Genomic Center for Infectious Diseases"/>
            <person name="Earl A."/>
            <person name="Manson A."/>
            <person name="Gilmore M."/>
            <person name="Schwartman J."/>
            <person name="Shea T."/>
            <person name="Abouelleil A."/>
            <person name="Cao P."/>
            <person name="Chapman S."/>
            <person name="Cusick C."/>
            <person name="Young S."/>
            <person name="Neafsey D."/>
            <person name="Nusbaum C."/>
            <person name="Birren B."/>
        </authorList>
    </citation>
    <scope>NUCLEOTIDE SEQUENCE</scope>
    <source>
        <strain evidence="3">9D6_DIV0238</strain>
    </source>
</reference>
<feature type="transmembrane region" description="Helical" evidence="1">
    <location>
        <begin position="837"/>
        <end position="859"/>
    </location>
</feature>
<keyword evidence="1" id="KW-0812">Transmembrane</keyword>
<organism evidence="2">
    <name type="scientific">Candidatus Enterococcus dunnyi</name>
    <dbReference type="NCBI Taxonomy" id="1834192"/>
    <lineage>
        <taxon>Bacteria</taxon>
        <taxon>Bacillati</taxon>
        <taxon>Bacillota</taxon>
        <taxon>Bacilli</taxon>
        <taxon>Lactobacillales</taxon>
        <taxon>Enterococcaceae</taxon>
        <taxon>Enterococcus</taxon>
    </lineage>
</organism>
<dbReference type="EMBL" id="NIBQ01000003">
    <property type="protein sequence ID" value="OUZ30567.1"/>
    <property type="molecule type" value="Genomic_DNA"/>
</dbReference>
<evidence type="ECO:0000256" key="1">
    <source>
        <dbReference type="SAM" id="Phobius"/>
    </source>
</evidence>
<protein>
    <recommendedName>
        <fullName evidence="5">ABC transporter permease</fullName>
    </recommendedName>
</protein>
<evidence type="ECO:0008006" key="5">
    <source>
        <dbReference type="Google" id="ProtNLM"/>
    </source>
</evidence>
<sequence>MMNTIKNFLKQNSLFIFLSFLIPVGIMCIAYYNIGIYPGSEMSILASDGFSQYANFHSSFKNMLDGKQSIFYTWSGSLGLNYWALSAYYLNGIFTPLVAFFDNSNMTDTLYYLTLIKFGAMGVSFWIFAHNTFKLNRWLVVSLSASYALMSYAVAYSEVIMWLDTFVYLPLIILGIHRLMDQSKPIVLFISYLFLFLSNFYMAFMVGVFSFLYFFARACTNWGRYKKTIGHYLVTSFLAGGASMIVILPTVIDLATNGESLSSIGSFFTKDIGSWDLIAKSLVGVYDTSKYKSMPFIYIGLMPLIFCIYYFVSKKFALKNKLLYGSLFLILCLSFYINPMNLFWHGMHGPYMFLFRFSFLLSFLIILVAGYSLERFSKEDINGITNVILSLAFVFLVFIFFSNKKRYGLITTEALVISIVLLAIYLLIWLIYAYKPKWSRAATAILVLFMMGEAAFNAQQMVIGIKNDWSYISQAAYNDNYDDITKLVDLTEKNDSFFRMENLNSSSANDSFRYGYHGVSMFSSIRNRHSSQYINLLGYRSFGTNLLVDYRNNTLLADSLVGMKYNISSSDYFSKFGYEKVKKSGKFTLYENKYALPLGILTDDEIYEKEAVKNQTELFNHFSGTNGEIYTFGDAPIISSKDVTISETGDTIELGETELGHARTLKFLITVPAGKQGYLSIVPTNLYREGQTNVSVKINGKESGSGSSFANTGQYHDLGYHKTTTTVEVECTFVGGNQTIEIFRPDAVFLDTEKFAADVEKIKEKAVDFNIDGRRANAEIDSEEKHVLLTTIPYDKGWSAYIDGKKIEIDTFKDAFLSVTIPKGKHTLEFVFIPQGFMLGAILFAGCILLFSIYAYWFYKKRAQSIDKEKMMNA</sequence>
<dbReference type="PANTHER" id="PTHR38454:SF1">
    <property type="entry name" value="INTEGRAL MEMBRANE PROTEIN"/>
    <property type="match status" value="1"/>
</dbReference>
<feature type="transmembrane region" description="Helical" evidence="1">
    <location>
        <begin position="162"/>
        <end position="180"/>
    </location>
</feature>
<dbReference type="Proteomes" id="UP000196151">
    <property type="component" value="Chromosome"/>
</dbReference>
<proteinExistence type="predicted"/>
<dbReference type="PANTHER" id="PTHR38454">
    <property type="entry name" value="INTEGRAL MEMBRANE PROTEIN-RELATED"/>
    <property type="match status" value="1"/>
</dbReference>
<dbReference type="Pfam" id="PF09586">
    <property type="entry name" value="YfhO"/>
    <property type="match status" value="1"/>
</dbReference>
<feature type="transmembrane region" description="Helical" evidence="1">
    <location>
        <begin position="135"/>
        <end position="155"/>
    </location>
</feature>
<gene>
    <name evidence="3" type="ORF">A5889_002169</name>
    <name evidence="2" type="ORF">A5889_002855</name>
</gene>
<evidence type="ECO:0000313" key="3">
    <source>
        <dbReference type="EMBL" id="WYJ94656.1"/>
    </source>
</evidence>
<keyword evidence="1" id="KW-0472">Membrane</keyword>
<dbReference type="AlphaFoldDB" id="A0A200J1R9"/>
<feature type="transmembrane region" description="Helical" evidence="1">
    <location>
        <begin position="350"/>
        <end position="371"/>
    </location>
</feature>
<dbReference type="InterPro" id="IPR018580">
    <property type="entry name" value="Uncharacterised_YfhO"/>
</dbReference>
<feature type="transmembrane region" description="Helical" evidence="1">
    <location>
        <begin position="110"/>
        <end position="129"/>
    </location>
</feature>
<feature type="transmembrane region" description="Helical" evidence="1">
    <location>
        <begin position="414"/>
        <end position="434"/>
    </location>
</feature>
<name>A0A200J1R9_9ENTE</name>
<keyword evidence="1" id="KW-1133">Transmembrane helix</keyword>
<feature type="transmembrane region" description="Helical" evidence="1">
    <location>
        <begin position="295"/>
        <end position="312"/>
    </location>
</feature>
<evidence type="ECO:0000313" key="4">
    <source>
        <dbReference type="Proteomes" id="UP000196151"/>
    </source>
</evidence>
<feature type="transmembrane region" description="Helical" evidence="1">
    <location>
        <begin position="441"/>
        <end position="458"/>
    </location>
</feature>
<reference evidence="2" key="1">
    <citation type="submission" date="2017-05" db="EMBL/GenBank/DDBJ databases">
        <title>The Genome Sequence of Enterococcus sp. 9D6_DIV0238.</title>
        <authorList>
            <consortium name="The Broad Institute Genomics Platform"/>
            <consortium name="The Broad Institute Genomic Center for Infectious Diseases"/>
            <person name="Earl A."/>
            <person name="Manson A."/>
            <person name="Schwartman J."/>
            <person name="Gilmore M."/>
            <person name="Abouelleil A."/>
            <person name="Cao P."/>
            <person name="Chapman S."/>
            <person name="Cusick C."/>
            <person name="Shea T."/>
            <person name="Young S."/>
            <person name="Neafsey D."/>
            <person name="Nusbaum C."/>
            <person name="Birren B."/>
        </authorList>
    </citation>
    <scope>NUCLEOTIDE SEQUENCE [LARGE SCALE GENOMIC DNA]</scope>
    <source>
        <strain evidence="2">9D6_DIV0238</strain>
    </source>
</reference>
<feature type="transmembrane region" description="Helical" evidence="1">
    <location>
        <begin position="186"/>
        <end position="216"/>
    </location>
</feature>
<keyword evidence="4" id="KW-1185">Reference proteome</keyword>
<feature type="transmembrane region" description="Helical" evidence="1">
    <location>
        <begin position="324"/>
        <end position="344"/>
    </location>
</feature>
<evidence type="ECO:0000313" key="2">
    <source>
        <dbReference type="EMBL" id="OUZ30567.1"/>
    </source>
</evidence>
<feature type="transmembrane region" description="Helical" evidence="1">
    <location>
        <begin position="383"/>
        <end position="402"/>
    </location>
</feature>
<feature type="transmembrane region" description="Helical" evidence="1">
    <location>
        <begin position="228"/>
        <end position="252"/>
    </location>
</feature>